<dbReference type="GO" id="GO:0008270">
    <property type="term" value="F:zinc ion binding"/>
    <property type="evidence" value="ECO:0007669"/>
    <property type="project" value="UniProtKB-KW"/>
</dbReference>
<evidence type="ECO:0000256" key="9">
    <source>
        <dbReference type="ARBA" id="ARBA00022927"/>
    </source>
</evidence>
<keyword evidence="3 11" id="KW-0813">Transport</keyword>
<comment type="subcellular location">
    <subcellularLocation>
        <location evidence="11">Nucleus</location>
        <location evidence="11">Nucleolus</location>
    </subcellularLocation>
</comment>
<name>A0A2T7PLH2_POMCA</name>
<dbReference type="InterPro" id="IPR016024">
    <property type="entry name" value="ARM-type_fold"/>
</dbReference>
<evidence type="ECO:0000256" key="7">
    <source>
        <dbReference type="ARBA" id="ARBA00022786"/>
    </source>
</evidence>
<dbReference type="Pfam" id="PF21638">
    <property type="entry name" value="SDA1_C"/>
    <property type="match status" value="1"/>
</dbReference>
<evidence type="ECO:0000313" key="17">
    <source>
        <dbReference type="EMBL" id="PVD34260.1"/>
    </source>
</evidence>
<proteinExistence type="inferred from homology"/>
<dbReference type="GO" id="GO:0015031">
    <property type="term" value="P:protein transport"/>
    <property type="evidence" value="ECO:0007669"/>
    <property type="project" value="UniProtKB-KW"/>
</dbReference>
<keyword evidence="9 11" id="KW-0653">Protein transport</keyword>
<dbReference type="GO" id="GO:0042273">
    <property type="term" value="P:ribosomal large subunit biogenesis"/>
    <property type="evidence" value="ECO:0007669"/>
    <property type="project" value="UniProtKB-UniRule"/>
</dbReference>
<dbReference type="AlphaFoldDB" id="A0A2T7PLH2"/>
<evidence type="ECO:0000256" key="12">
    <source>
        <dbReference type="SAM" id="MobiDB-lite"/>
    </source>
</evidence>
<dbReference type="Pfam" id="PF05285">
    <property type="entry name" value="SDA1_dom"/>
    <property type="match status" value="1"/>
</dbReference>
<dbReference type="Gene3D" id="3.30.40.10">
    <property type="entry name" value="Zinc/RING finger domain, C3HC4 (zinc finger)"/>
    <property type="match status" value="1"/>
</dbReference>
<dbReference type="OrthoDB" id="8962942at2759"/>
<keyword evidence="7" id="KW-0833">Ubl conjugation pathway</keyword>
<keyword evidence="8" id="KW-0862">Zinc</keyword>
<dbReference type="SUPFAM" id="SSF48371">
    <property type="entry name" value="ARM repeat"/>
    <property type="match status" value="1"/>
</dbReference>
<keyword evidence="5" id="KW-0479">Metal-binding</keyword>
<evidence type="ECO:0000259" key="16">
    <source>
        <dbReference type="Pfam" id="PF21638"/>
    </source>
</evidence>
<evidence type="ECO:0000259" key="15">
    <source>
        <dbReference type="Pfam" id="PF12678"/>
    </source>
</evidence>
<comment type="similarity">
    <text evidence="2 11">Belongs to the SDA1 family.</text>
</comment>
<comment type="caution">
    <text evidence="17">The sequence shown here is derived from an EMBL/GenBank/DDBJ whole genome shotgun (WGS) entry which is preliminary data.</text>
</comment>
<evidence type="ECO:0000256" key="8">
    <source>
        <dbReference type="ARBA" id="ARBA00022833"/>
    </source>
</evidence>
<protein>
    <recommendedName>
        <fullName evidence="11">Protein SDA1</fullName>
    </recommendedName>
</protein>
<dbReference type="EMBL" id="PZQS01000003">
    <property type="protein sequence ID" value="PVD34260.1"/>
    <property type="molecule type" value="Genomic_DNA"/>
</dbReference>
<dbReference type="PANTHER" id="PTHR12730">
    <property type="entry name" value="HSDA/SDA1-RELATED"/>
    <property type="match status" value="1"/>
</dbReference>
<dbReference type="GO" id="GO:0000055">
    <property type="term" value="P:ribosomal large subunit export from nucleus"/>
    <property type="evidence" value="ECO:0007669"/>
    <property type="project" value="UniProtKB-UniRule"/>
</dbReference>
<feature type="region of interest" description="Disordered" evidence="12">
    <location>
        <begin position="538"/>
        <end position="596"/>
    </location>
</feature>
<feature type="compositionally biased region" description="Basic and acidic residues" evidence="12">
    <location>
        <begin position="562"/>
        <end position="589"/>
    </location>
</feature>
<dbReference type="InterPro" id="IPR013083">
    <property type="entry name" value="Znf_RING/FYVE/PHD"/>
</dbReference>
<evidence type="ECO:0000313" key="18">
    <source>
        <dbReference type="Proteomes" id="UP000245119"/>
    </source>
</evidence>
<keyword evidence="4 11" id="KW-0690">Ribosome biogenesis</keyword>
<evidence type="ECO:0000256" key="3">
    <source>
        <dbReference type="ARBA" id="ARBA00022448"/>
    </source>
</evidence>
<dbReference type="InterPro" id="IPR048292">
    <property type="entry name" value="SDA1_C"/>
</dbReference>
<evidence type="ECO:0000259" key="13">
    <source>
        <dbReference type="Pfam" id="PF05285"/>
    </source>
</evidence>
<dbReference type="Proteomes" id="UP000245119">
    <property type="component" value="Linkage Group LG3"/>
</dbReference>
<feature type="domain" description="SDA1 C-terminal" evidence="16">
    <location>
        <begin position="686"/>
        <end position="717"/>
    </location>
</feature>
<feature type="region of interest" description="Disordered" evidence="12">
    <location>
        <begin position="1"/>
        <end position="24"/>
    </location>
</feature>
<dbReference type="STRING" id="400727.A0A2T7PLH2"/>
<evidence type="ECO:0000256" key="5">
    <source>
        <dbReference type="ARBA" id="ARBA00022723"/>
    </source>
</evidence>
<feature type="non-terminal residue" evidence="17">
    <location>
        <position position="717"/>
    </location>
</feature>
<evidence type="ECO:0000256" key="10">
    <source>
        <dbReference type="ARBA" id="ARBA00023242"/>
    </source>
</evidence>
<evidence type="ECO:0000256" key="4">
    <source>
        <dbReference type="ARBA" id="ARBA00022517"/>
    </source>
</evidence>
<comment type="pathway">
    <text evidence="1">Protein modification; protein ubiquitination.</text>
</comment>
<dbReference type="InterPro" id="IPR012977">
    <property type="entry name" value="SDA1_N"/>
</dbReference>
<gene>
    <name evidence="17" type="ORF">C0Q70_05528</name>
</gene>
<evidence type="ECO:0000256" key="11">
    <source>
        <dbReference type="RuleBase" id="RU365057"/>
    </source>
</evidence>
<feature type="domain" description="Zinc finger RING-H2-type" evidence="15">
    <location>
        <begin position="47"/>
        <end position="83"/>
    </location>
</feature>
<dbReference type="Pfam" id="PF08158">
    <property type="entry name" value="SDA1_HEAT"/>
    <property type="match status" value="1"/>
</dbReference>
<feature type="region of interest" description="Disordered" evidence="12">
    <location>
        <begin position="614"/>
        <end position="717"/>
    </location>
</feature>
<feature type="domain" description="SDA1 middle" evidence="13">
    <location>
        <begin position="542"/>
        <end position="666"/>
    </location>
</feature>
<evidence type="ECO:0000256" key="1">
    <source>
        <dbReference type="ARBA" id="ARBA00004906"/>
    </source>
</evidence>
<comment type="function">
    <text evidence="11">Required for 60S pre-ribosomal subunits export to the cytoplasm.</text>
</comment>
<sequence length="717" mass="82226">MAAAMDVDNTDDYGEGPSISSDKGSKKRFEVKKWNAVALWAWDIVVDNCAICRNHIMDLCIECQANQASATSEECTVAWGVCNFLRQWRHFTSNMEVFKLKPGSYSKTVDELTTFLAQVSHCYPEVLKEFPEQLHDVLQNSATIIDATMRMTFVKALIMLRNKGLIQATTVLELFFRLFRCQDKLLRKTISNYIISDIKNINSKHKNLKLNTTLQNFMYSMLRESHPIAAKMSLDVMIELYRRNVWNDAKTVNVIVTACFSKVTKILVAALQFFLGKQDEAEESDSEEEAPQKTAKDLVLAHRVGRKTKKRQKKLDRALQVIKKHKKKKKAESFNFTALHLVHDPQDFSEKLLHQLEQTNERFEVKLLMMDLISRLVGVHQLLLLNFYPFLKRFLQPHQREATKLLLYAAQASHELVPPDALEEILVTIANNFITERNSSEVMAVGLNSVKEICARCPLAIGEDLLRDLVQYKTHRDKAVMMAARALIQVYRHSKPELLHKKDRGKPTEATKEHHTLVYGEKATYDHIPGAELLLRADQEQQDQEEWESCSEDEDDDSDGWIDVHHSSDEEIEDKAPAAEEPGEKRRQAQEVSVSRIMTQEDFKRLQTIQIAKEAGLSHTGKSRKRKRPADNPTDSGELPNLGDIENVHKKRAHDKETRLATVLAGREGRQKFTGGGPNRMNPKASTTNREKRKNKVFGMVKQKLARKERRSFRDKQ</sequence>
<feature type="compositionally biased region" description="Acidic residues" evidence="12">
    <location>
        <begin position="540"/>
        <end position="560"/>
    </location>
</feature>
<accession>A0A2T7PLH2</accession>
<dbReference type="Pfam" id="PF12678">
    <property type="entry name" value="zf-rbx1"/>
    <property type="match status" value="1"/>
</dbReference>
<feature type="domain" description="SDA1 N-terminal" evidence="14">
    <location>
        <begin position="115"/>
        <end position="476"/>
    </location>
</feature>
<dbReference type="InterPro" id="IPR024766">
    <property type="entry name" value="Znf_RING_H2"/>
</dbReference>
<keyword evidence="10 11" id="KW-0539">Nucleus</keyword>
<organism evidence="17 18">
    <name type="scientific">Pomacea canaliculata</name>
    <name type="common">Golden apple snail</name>
    <dbReference type="NCBI Taxonomy" id="400727"/>
    <lineage>
        <taxon>Eukaryota</taxon>
        <taxon>Metazoa</taxon>
        <taxon>Spiralia</taxon>
        <taxon>Lophotrochozoa</taxon>
        <taxon>Mollusca</taxon>
        <taxon>Gastropoda</taxon>
        <taxon>Caenogastropoda</taxon>
        <taxon>Architaenioglossa</taxon>
        <taxon>Ampullarioidea</taxon>
        <taxon>Ampullariidae</taxon>
        <taxon>Pomacea</taxon>
    </lineage>
</organism>
<dbReference type="SUPFAM" id="SSF57850">
    <property type="entry name" value="RING/U-box"/>
    <property type="match status" value="1"/>
</dbReference>
<evidence type="ECO:0000256" key="6">
    <source>
        <dbReference type="ARBA" id="ARBA00022771"/>
    </source>
</evidence>
<dbReference type="GO" id="GO:0005730">
    <property type="term" value="C:nucleolus"/>
    <property type="evidence" value="ECO:0007669"/>
    <property type="project" value="UniProtKB-SubCell"/>
</dbReference>
<dbReference type="PANTHER" id="PTHR12730:SF0">
    <property type="entry name" value="PROTEIN SDA1 HOMOLOG"/>
    <property type="match status" value="1"/>
</dbReference>
<dbReference type="InterPro" id="IPR007949">
    <property type="entry name" value="SDA1_MD"/>
</dbReference>
<keyword evidence="18" id="KW-1185">Reference proteome</keyword>
<keyword evidence="6" id="KW-0863">Zinc-finger</keyword>
<dbReference type="InterPro" id="IPR027312">
    <property type="entry name" value="Sda1"/>
</dbReference>
<reference evidence="17 18" key="1">
    <citation type="submission" date="2018-04" db="EMBL/GenBank/DDBJ databases">
        <title>The genome of golden apple snail Pomacea canaliculata provides insight into stress tolerance and invasive adaptation.</title>
        <authorList>
            <person name="Liu C."/>
            <person name="Liu B."/>
            <person name="Ren Y."/>
            <person name="Zhang Y."/>
            <person name="Wang H."/>
            <person name="Li S."/>
            <person name="Jiang F."/>
            <person name="Yin L."/>
            <person name="Zhang G."/>
            <person name="Qian W."/>
            <person name="Fan W."/>
        </authorList>
    </citation>
    <scope>NUCLEOTIDE SEQUENCE [LARGE SCALE GENOMIC DNA]</scope>
    <source>
        <strain evidence="17">SZHN2017</strain>
        <tissue evidence="17">Muscle</tissue>
    </source>
</reference>
<evidence type="ECO:0000259" key="14">
    <source>
        <dbReference type="Pfam" id="PF08158"/>
    </source>
</evidence>
<evidence type="ECO:0000256" key="2">
    <source>
        <dbReference type="ARBA" id="ARBA00005783"/>
    </source>
</evidence>